<feature type="transmembrane region" description="Helical" evidence="6">
    <location>
        <begin position="151"/>
        <end position="170"/>
    </location>
</feature>
<proteinExistence type="predicted"/>
<dbReference type="WBParaSite" id="scaffold3330_cov244.g6445">
    <property type="protein sequence ID" value="scaffold3330_cov244.g6445"/>
    <property type="gene ID" value="scaffold3330_cov244.g6445"/>
</dbReference>
<feature type="compositionally biased region" description="Basic and acidic residues" evidence="5">
    <location>
        <begin position="339"/>
        <end position="349"/>
    </location>
</feature>
<feature type="compositionally biased region" description="Basic and acidic residues" evidence="5">
    <location>
        <begin position="284"/>
        <end position="296"/>
    </location>
</feature>
<feature type="transmembrane region" description="Helical" evidence="6">
    <location>
        <begin position="57"/>
        <end position="75"/>
    </location>
</feature>
<dbReference type="Proteomes" id="UP000887561">
    <property type="component" value="Unplaced"/>
</dbReference>
<dbReference type="PANTHER" id="PTHR23360">
    <property type="entry name" value="G-PROTEIN COUPLED RECEPTORS FAMILY 1 PROFILE DOMAIN-CONTAINING PROTEIN-RELATED"/>
    <property type="match status" value="1"/>
</dbReference>
<feature type="transmembrane region" description="Helical" evidence="6">
    <location>
        <begin position="24"/>
        <end position="45"/>
    </location>
</feature>
<evidence type="ECO:0000259" key="7">
    <source>
        <dbReference type="PROSITE" id="PS50262"/>
    </source>
</evidence>
<organism evidence="8 9">
    <name type="scientific">Meloidogyne javanica</name>
    <name type="common">Root-knot nematode worm</name>
    <dbReference type="NCBI Taxonomy" id="6303"/>
    <lineage>
        <taxon>Eukaryota</taxon>
        <taxon>Metazoa</taxon>
        <taxon>Ecdysozoa</taxon>
        <taxon>Nematoda</taxon>
        <taxon>Chromadorea</taxon>
        <taxon>Rhabditida</taxon>
        <taxon>Tylenchina</taxon>
        <taxon>Tylenchomorpha</taxon>
        <taxon>Tylenchoidea</taxon>
        <taxon>Meloidogynidae</taxon>
        <taxon>Meloidogyninae</taxon>
        <taxon>Meloidogyne</taxon>
        <taxon>Meloidogyne incognita group</taxon>
    </lineage>
</organism>
<dbReference type="InterPro" id="IPR017452">
    <property type="entry name" value="GPCR_Rhodpsn_7TM"/>
</dbReference>
<evidence type="ECO:0000256" key="3">
    <source>
        <dbReference type="ARBA" id="ARBA00022989"/>
    </source>
</evidence>
<evidence type="ECO:0000256" key="4">
    <source>
        <dbReference type="ARBA" id="ARBA00023136"/>
    </source>
</evidence>
<evidence type="ECO:0000313" key="8">
    <source>
        <dbReference type="Proteomes" id="UP000887561"/>
    </source>
</evidence>
<feature type="compositionally biased region" description="Basic and acidic residues" evidence="5">
    <location>
        <begin position="355"/>
        <end position="377"/>
    </location>
</feature>
<name>A0A915M5Z9_MELJA</name>
<keyword evidence="3 6" id="KW-1133">Transmembrane helix</keyword>
<feature type="region of interest" description="Disordered" evidence="5">
    <location>
        <begin position="414"/>
        <end position="435"/>
    </location>
</feature>
<accession>A0A915M5Z9</accession>
<keyword evidence="4 6" id="KW-0472">Membrane</keyword>
<feature type="compositionally biased region" description="Basic and acidic residues" evidence="5">
    <location>
        <begin position="217"/>
        <end position="226"/>
    </location>
</feature>
<feature type="compositionally biased region" description="Basic and acidic residues" evidence="5">
    <location>
        <begin position="304"/>
        <end position="331"/>
    </location>
</feature>
<dbReference type="InterPro" id="IPR047130">
    <property type="entry name" value="7TM_GPCR_Srsx_nematod"/>
</dbReference>
<dbReference type="CDD" id="cd00637">
    <property type="entry name" value="7tm_classA_rhodopsin-like"/>
    <property type="match status" value="1"/>
</dbReference>
<evidence type="ECO:0000256" key="1">
    <source>
        <dbReference type="ARBA" id="ARBA00004370"/>
    </source>
</evidence>
<dbReference type="PROSITE" id="PS50262">
    <property type="entry name" value="G_PROTEIN_RECEP_F1_2"/>
    <property type="match status" value="1"/>
</dbReference>
<keyword evidence="8" id="KW-1185">Reference proteome</keyword>
<evidence type="ECO:0000256" key="5">
    <source>
        <dbReference type="SAM" id="MobiDB-lite"/>
    </source>
</evidence>
<evidence type="ECO:0000256" key="6">
    <source>
        <dbReference type="SAM" id="Phobius"/>
    </source>
</evidence>
<feature type="compositionally biased region" description="Basic and acidic residues" evidence="5">
    <location>
        <begin position="233"/>
        <end position="245"/>
    </location>
</feature>
<dbReference type="AlphaFoldDB" id="A0A915M5Z9"/>
<dbReference type="InterPro" id="IPR019424">
    <property type="entry name" value="7TM_GPCR_Srsx"/>
</dbReference>
<evidence type="ECO:0000256" key="2">
    <source>
        <dbReference type="ARBA" id="ARBA00022692"/>
    </source>
</evidence>
<feature type="compositionally biased region" description="Basic and acidic residues" evidence="5">
    <location>
        <begin position="258"/>
        <end position="267"/>
    </location>
</feature>
<comment type="subcellular location">
    <subcellularLocation>
        <location evidence="1">Membrane</location>
    </subcellularLocation>
</comment>
<dbReference type="SUPFAM" id="SSF81321">
    <property type="entry name" value="Family A G protein-coupled receptor-like"/>
    <property type="match status" value="1"/>
</dbReference>
<dbReference type="GO" id="GO:0016020">
    <property type="term" value="C:membrane"/>
    <property type="evidence" value="ECO:0007669"/>
    <property type="project" value="UniProtKB-SubCell"/>
</dbReference>
<reference evidence="9" key="1">
    <citation type="submission" date="2022-11" db="UniProtKB">
        <authorList>
            <consortium name="WormBaseParasite"/>
        </authorList>
    </citation>
    <scope>IDENTIFICATION</scope>
</reference>
<feature type="domain" description="G-protein coupled receptors family 1 profile" evidence="7">
    <location>
        <begin position="36"/>
        <end position="131"/>
    </location>
</feature>
<protein>
    <submittedName>
        <fullName evidence="9">G-protein coupled receptors family 1 profile domain-containing protein</fullName>
    </submittedName>
</protein>
<evidence type="ECO:0000313" key="9">
    <source>
        <dbReference type="WBParaSite" id="scaffold3330_cov244.g6445"/>
    </source>
</evidence>
<sequence>MSSTNTTTTMSTLQQLDSSLVMNLLRYLIALNVILSNGFLLFLFIRHRSLRNTQCNLLIAANAVIEMIIGIGLATRGTFEIYTSAVSLTSFTHTLCVWIGSPLTGGFAANQVTILGLALDRLTAVARPFSYGKKNKILDYGNRSRINAVTYIQGFLTPFGAGINLYIYLWRHAEIRKCARSSIPTLKRILADDTLSNTQMSLEASLKPAKSIENASLEEKNQKEENAVTFPAEGHEIVETKKEINSPEEVTDSTKGQENSEDRKVTMNEEGSDANKVSNENVEGEEKKATENKNEVEEKEVLEDEKTKEEEDKISDEPVKTKEMKSTNNDKEVEDLKEEEEKVEVKGNKDEEENKEEKKTKDEKKVPEVIQEEKKMPKEKEHKSHWFMDKFKHAFCFITHYFFCPSNSAEKDKEFHREGKESHRGKRLNSDFSSLGSDEEMIENFENAHEFSDEIEENGEFKAKMNVGATYFKAETDNSGKMRGKIEKFNAEMHN</sequence>
<dbReference type="Gene3D" id="1.20.1070.10">
    <property type="entry name" value="Rhodopsin 7-helix transmembrane proteins"/>
    <property type="match status" value="1"/>
</dbReference>
<feature type="region of interest" description="Disordered" evidence="5">
    <location>
        <begin position="216"/>
        <end position="377"/>
    </location>
</feature>
<dbReference type="Pfam" id="PF10320">
    <property type="entry name" value="7TM_GPCR_Srsx"/>
    <property type="match status" value="1"/>
</dbReference>
<keyword evidence="2 6" id="KW-0812">Transmembrane</keyword>